<evidence type="ECO:0000256" key="5">
    <source>
        <dbReference type="SAM" id="Phobius"/>
    </source>
</evidence>
<name>A0ABX2IQP3_9RHOO</name>
<dbReference type="Proteomes" id="UP000778523">
    <property type="component" value="Unassembled WGS sequence"/>
</dbReference>
<evidence type="ECO:0000313" key="8">
    <source>
        <dbReference type="Proteomes" id="UP000778523"/>
    </source>
</evidence>
<comment type="caution">
    <text evidence="7">The sequence shown here is derived from an EMBL/GenBank/DDBJ whole genome shotgun (WGS) entry which is preliminary data.</text>
</comment>
<evidence type="ECO:0000256" key="4">
    <source>
        <dbReference type="ARBA" id="ARBA00023136"/>
    </source>
</evidence>
<keyword evidence="2 5" id="KW-0812">Transmembrane</keyword>
<evidence type="ECO:0000259" key="6">
    <source>
        <dbReference type="Pfam" id="PF06271"/>
    </source>
</evidence>
<feature type="transmembrane region" description="Helical" evidence="5">
    <location>
        <begin position="34"/>
        <end position="52"/>
    </location>
</feature>
<proteinExistence type="predicted"/>
<evidence type="ECO:0000256" key="1">
    <source>
        <dbReference type="ARBA" id="ARBA00004141"/>
    </source>
</evidence>
<dbReference type="EMBL" id="JABCSC020000007">
    <property type="protein sequence ID" value="NSL57024.1"/>
    <property type="molecule type" value="Genomic_DNA"/>
</dbReference>
<dbReference type="RefSeq" id="WP_170023292.1">
    <property type="nucleotide sequence ID" value="NZ_JABCSC020000007.1"/>
</dbReference>
<keyword evidence="3 5" id="KW-1133">Transmembrane helix</keyword>
<reference evidence="7 8" key="1">
    <citation type="submission" date="2020-06" db="EMBL/GenBank/DDBJ databases">
        <title>Draft genome of Uliginosibacterium sp. IMCC34675.</title>
        <authorList>
            <person name="Song J."/>
        </authorList>
    </citation>
    <scope>NUCLEOTIDE SEQUENCE [LARGE SCALE GENOMIC DNA]</scope>
    <source>
        <strain evidence="7 8">IMCC34675</strain>
    </source>
</reference>
<evidence type="ECO:0000256" key="3">
    <source>
        <dbReference type="ARBA" id="ARBA00022989"/>
    </source>
</evidence>
<keyword evidence="4 5" id="KW-0472">Membrane</keyword>
<comment type="subcellular location">
    <subcellularLocation>
        <location evidence="1">Membrane</location>
        <topology evidence="1">Multi-pass membrane protein</topology>
    </subcellularLocation>
</comment>
<evidence type="ECO:0000313" key="7">
    <source>
        <dbReference type="EMBL" id="NSL57024.1"/>
    </source>
</evidence>
<protein>
    <submittedName>
        <fullName evidence="7">RDD family protein</fullName>
    </submittedName>
</protein>
<keyword evidence="8" id="KW-1185">Reference proteome</keyword>
<feature type="domain" description="RDD" evidence="6">
    <location>
        <begin position="21"/>
        <end position="143"/>
    </location>
</feature>
<dbReference type="PANTHER" id="PTHR38480">
    <property type="entry name" value="SLR0254 PROTEIN"/>
    <property type="match status" value="1"/>
</dbReference>
<gene>
    <name evidence="7" type="ORF">HJ583_018485</name>
</gene>
<sequence length="228" mass="24859">MLDTLRHVTTPELIELQLRPAGLLPRSLAWTIDFLIRMALLLCLIPLTSGLGRAGGGLWLLAYFLLDWFYPVFFEVWRQGATPGKKALGLMVVNDNGTPVGWGASFSRNLLRVADMLPMAYGCGLVTMLCHQEFRRLGDIVAGTLVVYREKPVALPALEKTAAIAPTEPLDRATQRALLAFAERAASLTPARQEELASLLPQLSQGSYGPQGAARLLGLASHLIGRRT</sequence>
<dbReference type="InterPro" id="IPR010432">
    <property type="entry name" value="RDD"/>
</dbReference>
<organism evidence="7 8">
    <name type="scientific">Uliginosibacterium aquaticum</name>
    <dbReference type="NCBI Taxonomy" id="2731212"/>
    <lineage>
        <taxon>Bacteria</taxon>
        <taxon>Pseudomonadati</taxon>
        <taxon>Pseudomonadota</taxon>
        <taxon>Betaproteobacteria</taxon>
        <taxon>Rhodocyclales</taxon>
        <taxon>Zoogloeaceae</taxon>
        <taxon>Uliginosibacterium</taxon>
    </lineage>
</organism>
<accession>A0ABX2IQP3</accession>
<dbReference type="Pfam" id="PF06271">
    <property type="entry name" value="RDD"/>
    <property type="match status" value="1"/>
</dbReference>
<evidence type="ECO:0000256" key="2">
    <source>
        <dbReference type="ARBA" id="ARBA00022692"/>
    </source>
</evidence>
<dbReference type="PANTHER" id="PTHR38480:SF1">
    <property type="entry name" value="SLR0254 PROTEIN"/>
    <property type="match status" value="1"/>
</dbReference>